<name>A0AAU7L1W5_9VIRU</name>
<evidence type="ECO:0000256" key="7">
    <source>
        <dbReference type="ARBA" id="ARBA00022870"/>
    </source>
</evidence>
<evidence type="ECO:0000256" key="2">
    <source>
        <dbReference type="ARBA" id="ARBA00004625"/>
    </source>
</evidence>
<feature type="transmembrane region" description="Helical" evidence="13">
    <location>
        <begin position="76"/>
        <end position="92"/>
    </location>
</feature>
<evidence type="ECO:0000256" key="12">
    <source>
        <dbReference type="ARBA" id="ARBA00032240"/>
    </source>
</evidence>
<keyword evidence="6 13" id="KW-0812">Transmembrane</keyword>
<evidence type="ECO:0000256" key="8">
    <source>
        <dbReference type="ARBA" id="ARBA00022989"/>
    </source>
</evidence>
<dbReference type="GO" id="GO:0044167">
    <property type="term" value="C:host cell endoplasmic reticulum membrane"/>
    <property type="evidence" value="ECO:0007669"/>
    <property type="project" value="UniProtKB-SubCell"/>
</dbReference>
<dbReference type="InterPro" id="IPR001896">
    <property type="entry name" value="Plant_vir_prot"/>
</dbReference>
<evidence type="ECO:0000256" key="1">
    <source>
        <dbReference type="ARBA" id="ARBA00002252"/>
    </source>
</evidence>
<evidence type="ECO:0000256" key="6">
    <source>
        <dbReference type="ARBA" id="ARBA00022692"/>
    </source>
</evidence>
<keyword evidence="11" id="KW-1038">Host endoplasmic reticulum</keyword>
<evidence type="ECO:0000313" key="14">
    <source>
        <dbReference type="EMBL" id="XBO81377.1"/>
    </source>
</evidence>
<keyword evidence="10 13" id="KW-0472">Membrane</keyword>
<keyword evidence="8 13" id="KW-1133">Transmembrane helix</keyword>
<dbReference type="Pfam" id="PF01307">
    <property type="entry name" value="Plant_vir_prot"/>
    <property type="match status" value="1"/>
</dbReference>
<evidence type="ECO:0000256" key="13">
    <source>
        <dbReference type="SAM" id="Phobius"/>
    </source>
</evidence>
<comment type="function">
    <text evidence="1">Plays a role in viral cell-to-cell propagation, by facilitating genome transport to neighboring plant cells through plasmosdesmata,.</text>
</comment>
<comment type="similarity">
    <text evidence="3">Belongs to the Tymovirales TGBp2 protein family.</text>
</comment>
<keyword evidence="7" id="KW-1043">Host membrane</keyword>
<feature type="transmembrane region" description="Helical" evidence="13">
    <location>
        <begin position="12"/>
        <end position="30"/>
    </location>
</feature>
<reference evidence="14" key="1">
    <citation type="submission" date="2024-03" db="EMBL/GenBank/DDBJ databases">
        <title>Genome sequences of five novel members of the Betaflexiviridae infecting Hibiscus rosa-sinensis in Australia.</title>
        <authorList>
            <person name="Bromfield L.R."/>
            <person name="Tran N."/>
            <person name="Chao H.-Y."/>
            <person name="Sharman M."/>
            <person name="Campbell P.R."/>
            <person name="Geering A."/>
        </authorList>
    </citation>
    <scope>NUCLEOTIDE SEQUENCE</scope>
    <source>
        <strain evidence="14">Gp1</strain>
    </source>
</reference>
<evidence type="ECO:0000256" key="4">
    <source>
        <dbReference type="ARBA" id="ARBA00013304"/>
    </source>
</evidence>
<evidence type="ECO:0000256" key="5">
    <source>
        <dbReference type="ARBA" id="ARBA00022448"/>
    </source>
</evidence>
<evidence type="ECO:0000256" key="10">
    <source>
        <dbReference type="ARBA" id="ARBA00023136"/>
    </source>
</evidence>
<comment type="subcellular location">
    <subcellularLocation>
        <location evidence="2">Host endoplasmic reticulum membrane</location>
    </subcellularLocation>
</comment>
<organism evidence="14">
    <name type="scientific">Hibiscus chlorotic speck associated virus 2</name>
    <dbReference type="NCBI Taxonomy" id="3143943"/>
    <lineage>
        <taxon>Viruses</taxon>
        <taxon>Riboviria</taxon>
        <taxon>Orthornavirae</taxon>
        <taxon>Kitrinoviricota</taxon>
        <taxon>Alsuviricetes</taxon>
        <taxon>Tymovirales</taxon>
        <taxon>Betaflexiviridae</taxon>
    </lineage>
</organism>
<evidence type="ECO:0000256" key="9">
    <source>
        <dbReference type="ARBA" id="ARBA00023031"/>
    </source>
</evidence>
<protein>
    <recommendedName>
        <fullName evidence="4">Movement protein TGB2</fullName>
    </recommendedName>
    <alternativeName>
        <fullName evidence="12">Triple gene block 2 protein</fullName>
    </alternativeName>
</protein>
<accession>A0AAU7L1W5</accession>
<evidence type="ECO:0000256" key="3">
    <source>
        <dbReference type="ARBA" id="ARBA00010321"/>
    </source>
</evidence>
<proteinExistence type="inferred from homology"/>
<keyword evidence="9" id="KW-0916">Viral movement protein</keyword>
<keyword evidence="5" id="KW-0813">Transport</keyword>
<dbReference type="EMBL" id="PP531521">
    <property type="protein sequence ID" value="XBO81377.1"/>
    <property type="molecule type" value="Genomic_RNA"/>
</dbReference>
<dbReference type="GO" id="GO:0046740">
    <property type="term" value="P:transport of virus in host, cell to cell"/>
    <property type="evidence" value="ECO:0007669"/>
    <property type="project" value="UniProtKB-KW"/>
</dbReference>
<sequence length="112" mass="12102">MPLSPPPDHSKAVLVLVIGVSLGVIIYFLTSYKGPSVGDNIHNLPFGGFYQDGTKKVIYNSPAVRKKPFSVGSDKTVAFVVLLIVSFLIYVSERVNSGCRGSNNCVCSTHRD</sequence>
<evidence type="ECO:0000256" key="11">
    <source>
        <dbReference type="ARBA" id="ARBA00023184"/>
    </source>
</evidence>